<gene>
    <name evidence="2" type="ORF">MPH_08992</name>
</gene>
<dbReference type="EMBL" id="AHHD01000382">
    <property type="protein sequence ID" value="EKG13860.1"/>
    <property type="molecule type" value="Genomic_DNA"/>
</dbReference>
<evidence type="ECO:0000313" key="2">
    <source>
        <dbReference type="EMBL" id="EKG13860.1"/>
    </source>
</evidence>
<protein>
    <submittedName>
        <fullName evidence="2">Uncharacterized protein</fullName>
    </submittedName>
</protein>
<dbReference type="InParanoid" id="K2SAF6"/>
<comment type="caution">
    <text evidence="2">The sequence shown here is derived from an EMBL/GenBank/DDBJ whole genome shotgun (WGS) entry which is preliminary data.</text>
</comment>
<evidence type="ECO:0000256" key="1">
    <source>
        <dbReference type="SAM" id="MobiDB-lite"/>
    </source>
</evidence>
<dbReference type="AlphaFoldDB" id="K2SAF6"/>
<sequence length="119" mass="13251">MAPSTHSSKPDPTLQRTDNPGGHVTHSCEPEGKTPSTPTQPLDKVVRDSLAQHKALEKAIEQAENNTAEHYFEELLQMNKDSFKILQSYREVLDQIESFCEEAKADGTFASSTPYTSKE</sequence>
<reference evidence="2 3" key="1">
    <citation type="journal article" date="2012" name="BMC Genomics">
        <title>Tools to kill: Genome of one of the most destructive plant pathogenic fungi Macrophomina phaseolina.</title>
        <authorList>
            <person name="Islam M.S."/>
            <person name="Haque M.S."/>
            <person name="Islam M.M."/>
            <person name="Emdad E.M."/>
            <person name="Halim A."/>
            <person name="Hossen Q.M.M."/>
            <person name="Hossain M.Z."/>
            <person name="Ahmed B."/>
            <person name="Rahim S."/>
            <person name="Rahman M.S."/>
            <person name="Alam M.M."/>
            <person name="Hou S."/>
            <person name="Wan X."/>
            <person name="Saito J.A."/>
            <person name="Alam M."/>
        </authorList>
    </citation>
    <scope>NUCLEOTIDE SEQUENCE [LARGE SCALE GENOMIC DNA]</scope>
    <source>
        <strain evidence="2 3">MS6</strain>
    </source>
</reference>
<dbReference type="VEuPathDB" id="FungiDB:MPH_08992"/>
<dbReference type="HOGENOM" id="CLU_2061952_0_0_1"/>
<evidence type="ECO:0000313" key="3">
    <source>
        <dbReference type="Proteomes" id="UP000007129"/>
    </source>
</evidence>
<accession>K2SAF6</accession>
<organism evidence="2 3">
    <name type="scientific">Macrophomina phaseolina (strain MS6)</name>
    <name type="common">Charcoal rot fungus</name>
    <dbReference type="NCBI Taxonomy" id="1126212"/>
    <lineage>
        <taxon>Eukaryota</taxon>
        <taxon>Fungi</taxon>
        <taxon>Dikarya</taxon>
        <taxon>Ascomycota</taxon>
        <taxon>Pezizomycotina</taxon>
        <taxon>Dothideomycetes</taxon>
        <taxon>Dothideomycetes incertae sedis</taxon>
        <taxon>Botryosphaeriales</taxon>
        <taxon>Botryosphaeriaceae</taxon>
        <taxon>Macrophomina</taxon>
    </lineage>
</organism>
<feature type="region of interest" description="Disordered" evidence="1">
    <location>
        <begin position="1"/>
        <end position="42"/>
    </location>
</feature>
<proteinExistence type="predicted"/>
<name>K2SAF6_MACPH</name>
<dbReference type="Proteomes" id="UP000007129">
    <property type="component" value="Unassembled WGS sequence"/>
</dbReference>